<accession>A0ABC8SVG9</accession>
<dbReference type="Pfam" id="PF20252">
    <property type="entry name" value="BIG2_C"/>
    <property type="match status" value="1"/>
</dbReference>
<sequence length="267" mass="30541">MGGASVRLPEDIEVAWFLFEDTERDDVRMFPDDIEHDAKNEEESPLFETIRSKCITQLLLLGAIDSIQKKYWNKLNAPQKISIMDILFSVLEFAATYNSYTNLRLRMHSIPVERPPLNLLRQEIVGTCVYLDVLQKTTAGVDPCREDSLQTNVPRDVDNATLTEHNEDQKLQGIAEEKLVSFCGQILREASDFQFSVGETTNMDIHRVLELRSPIIVKIKFLFSEWPLEILPISVLAVSKNAVQPPMPDGTRFISPEVPIRKMRIRL</sequence>
<dbReference type="Proteomes" id="UP001642360">
    <property type="component" value="Unassembled WGS sequence"/>
</dbReference>
<dbReference type="EMBL" id="CAUOFW020003636">
    <property type="protein sequence ID" value="CAK9161196.1"/>
    <property type="molecule type" value="Genomic_DNA"/>
</dbReference>
<comment type="caution">
    <text evidence="2">The sequence shown here is derived from an EMBL/GenBank/DDBJ whole genome shotgun (WGS) entry which is preliminary data.</text>
</comment>
<evidence type="ECO:0000313" key="2">
    <source>
        <dbReference type="EMBL" id="CAK9161196.1"/>
    </source>
</evidence>
<name>A0ABC8SVG9_9AQUA</name>
<keyword evidence="3" id="KW-1185">Reference proteome</keyword>
<gene>
    <name evidence="2" type="ORF">ILEXP_LOCUS29985</name>
</gene>
<proteinExistence type="predicted"/>
<dbReference type="AlphaFoldDB" id="A0ABC8SVG9"/>
<dbReference type="InterPro" id="IPR046455">
    <property type="entry name" value="Sec7/BIG1-like_C"/>
</dbReference>
<evidence type="ECO:0000259" key="1">
    <source>
        <dbReference type="Pfam" id="PF20252"/>
    </source>
</evidence>
<protein>
    <recommendedName>
        <fullName evidence="1">Sec7/BIG1-like C-terminal domain-containing protein</fullName>
    </recommendedName>
</protein>
<organism evidence="2 3">
    <name type="scientific">Ilex paraguariensis</name>
    <name type="common">yerba mate</name>
    <dbReference type="NCBI Taxonomy" id="185542"/>
    <lineage>
        <taxon>Eukaryota</taxon>
        <taxon>Viridiplantae</taxon>
        <taxon>Streptophyta</taxon>
        <taxon>Embryophyta</taxon>
        <taxon>Tracheophyta</taxon>
        <taxon>Spermatophyta</taxon>
        <taxon>Magnoliopsida</taxon>
        <taxon>eudicotyledons</taxon>
        <taxon>Gunneridae</taxon>
        <taxon>Pentapetalae</taxon>
        <taxon>asterids</taxon>
        <taxon>campanulids</taxon>
        <taxon>Aquifoliales</taxon>
        <taxon>Aquifoliaceae</taxon>
        <taxon>Ilex</taxon>
    </lineage>
</organism>
<evidence type="ECO:0000313" key="3">
    <source>
        <dbReference type="Proteomes" id="UP001642360"/>
    </source>
</evidence>
<reference evidence="2 3" key="1">
    <citation type="submission" date="2024-02" db="EMBL/GenBank/DDBJ databases">
        <authorList>
            <person name="Vignale AGUSTIN F."/>
            <person name="Sosa J E."/>
            <person name="Modenutti C."/>
        </authorList>
    </citation>
    <scope>NUCLEOTIDE SEQUENCE [LARGE SCALE GENOMIC DNA]</scope>
</reference>
<feature type="domain" description="Sec7/BIG1-like C-terminal" evidence="1">
    <location>
        <begin position="56"/>
        <end position="219"/>
    </location>
</feature>